<feature type="non-terminal residue" evidence="1">
    <location>
        <position position="33"/>
    </location>
</feature>
<dbReference type="GO" id="GO:0008233">
    <property type="term" value="F:peptidase activity"/>
    <property type="evidence" value="ECO:0007669"/>
    <property type="project" value="UniProtKB-KW"/>
</dbReference>
<dbReference type="EMBL" id="FTMK01000054">
    <property type="protein sequence ID" value="SIR39007.1"/>
    <property type="molecule type" value="Genomic_DNA"/>
</dbReference>
<sequence length="33" mass="3926">MPFQAPIRKDGFSLGDRLQEHRVIKGFYVTYVR</sequence>
<dbReference type="GO" id="GO:0006508">
    <property type="term" value="P:proteolysis"/>
    <property type="evidence" value="ECO:0007669"/>
    <property type="project" value="UniProtKB-KW"/>
</dbReference>
<dbReference type="Proteomes" id="UP000323956">
    <property type="component" value="Unassembled WGS sequence"/>
</dbReference>
<dbReference type="AlphaFoldDB" id="A0A1N7AIN3"/>
<keyword evidence="1" id="KW-0645">Protease</keyword>
<protein>
    <submittedName>
        <fullName evidence="1">ATP-dependent Lon protease</fullName>
    </submittedName>
</protein>
<evidence type="ECO:0000313" key="1">
    <source>
        <dbReference type="EMBL" id="SIR39007.1"/>
    </source>
</evidence>
<organism evidence="1 2">
    <name type="scientific">Paracoccus thiocyanatus</name>
    <dbReference type="NCBI Taxonomy" id="34006"/>
    <lineage>
        <taxon>Bacteria</taxon>
        <taxon>Pseudomonadati</taxon>
        <taxon>Pseudomonadota</taxon>
        <taxon>Alphaproteobacteria</taxon>
        <taxon>Rhodobacterales</taxon>
        <taxon>Paracoccaceae</taxon>
        <taxon>Paracoccus</taxon>
    </lineage>
</organism>
<accession>A0A1N7AIN3</accession>
<proteinExistence type="predicted"/>
<reference evidence="1 2" key="1">
    <citation type="submission" date="2017-01" db="EMBL/GenBank/DDBJ databases">
        <authorList>
            <person name="Varghese N."/>
            <person name="Submissions S."/>
        </authorList>
    </citation>
    <scope>NUCLEOTIDE SEQUENCE [LARGE SCALE GENOMIC DNA]</scope>
    <source>
        <strain evidence="1 2">ATCC 700171</strain>
    </source>
</reference>
<evidence type="ECO:0000313" key="2">
    <source>
        <dbReference type="Proteomes" id="UP000323956"/>
    </source>
</evidence>
<keyword evidence="1" id="KW-0378">Hydrolase</keyword>
<gene>
    <name evidence="1" type="ORF">SAMN05421641_1541</name>
</gene>
<name>A0A1N7AIN3_9RHOB</name>